<accession>A0A6N7VQY2</accession>
<dbReference type="EMBL" id="VULQ01000002">
    <property type="protein sequence ID" value="MSS77266.1"/>
    <property type="molecule type" value="Genomic_DNA"/>
</dbReference>
<name>A0A6N7VQY2_9FIRM</name>
<dbReference type="Proteomes" id="UP000441925">
    <property type="component" value="Unassembled WGS sequence"/>
</dbReference>
<dbReference type="AlphaFoldDB" id="A0A6N7VQY2"/>
<sequence>MDYINRNNLTQNQIKLMDLKVRLVKAFFELNFSITGYNKLSQKSYDSKSSSDRIFMDSYIYLSKDRLFDFVYKFDKNKLDNFSYNPNDPSIASFLKEIEDIKKLDDDEIKILKTKIERRIKKIEGAANDIEYMLLGSLPKNYYKS</sequence>
<organism evidence="1 2">
    <name type="scientific">Anaerococcus porci</name>
    <dbReference type="NCBI Taxonomy" id="2652269"/>
    <lineage>
        <taxon>Bacteria</taxon>
        <taxon>Bacillati</taxon>
        <taxon>Bacillota</taxon>
        <taxon>Tissierellia</taxon>
        <taxon>Tissierellales</taxon>
        <taxon>Peptoniphilaceae</taxon>
        <taxon>Anaerococcus</taxon>
    </lineage>
</organism>
<dbReference type="RefSeq" id="WP_154539237.1">
    <property type="nucleotide sequence ID" value="NZ_VULQ01000002.1"/>
</dbReference>
<keyword evidence="2" id="KW-1185">Reference proteome</keyword>
<evidence type="ECO:0000313" key="2">
    <source>
        <dbReference type="Proteomes" id="UP000441925"/>
    </source>
</evidence>
<reference evidence="1 2" key="1">
    <citation type="submission" date="2019-08" db="EMBL/GenBank/DDBJ databases">
        <title>In-depth cultivation of the pig gut microbiome towards novel bacterial diversity and tailored functional studies.</title>
        <authorList>
            <person name="Wylensek D."/>
            <person name="Hitch T.C.A."/>
            <person name="Clavel T."/>
        </authorList>
    </citation>
    <scope>NUCLEOTIDE SEQUENCE [LARGE SCALE GENOMIC DNA]</scope>
    <source>
        <strain evidence="1 2">WCA-380-WT-2B</strain>
    </source>
</reference>
<proteinExistence type="predicted"/>
<protein>
    <submittedName>
        <fullName evidence="1">Uncharacterized protein</fullName>
    </submittedName>
</protein>
<evidence type="ECO:0000313" key="1">
    <source>
        <dbReference type="EMBL" id="MSS77266.1"/>
    </source>
</evidence>
<comment type="caution">
    <text evidence="1">The sequence shown here is derived from an EMBL/GenBank/DDBJ whole genome shotgun (WGS) entry which is preliminary data.</text>
</comment>
<gene>
    <name evidence="1" type="ORF">FYJ26_02330</name>
</gene>